<dbReference type="PROSITE" id="PS00211">
    <property type="entry name" value="ABC_TRANSPORTER_1"/>
    <property type="match status" value="1"/>
</dbReference>
<dbReference type="GO" id="GO:0016887">
    <property type="term" value="F:ATP hydrolysis activity"/>
    <property type="evidence" value="ECO:0007669"/>
    <property type="project" value="InterPro"/>
</dbReference>
<dbReference type="PROSITE" id="PS50893">
    <property type="entry name" value="ABC_TRANSPORTER_2"/>
    <property type="match status" value="1"/>
</dbReference>
<evidence type="ECO:0000313" key="7">
    <source>
        <dbReference type="EMBL" id="SHH94298.1"/>
    </source>
</evidence>
<dbReference type="PANTHER" id="PTHR42788">
    <property type="entry name" value="TAURINE IMPORT ATP-BINDING PROTEIN-RELATED"/>
    <property type="match status" value="1"/>
</dbReference>
<dbReference type="PANTHER" id="PTHR42788:SF13">
    <property type="entry name" value="ALIPHATIC SULFONATES IMPORT ATP-BINDING PROTEIN SSUB"/>
    <property type="match status" value="1"/>
</dbReference>
<dbReference type="Gene3D" id="3.40.50.300">
    <property type="entry name" value="P-loop containing nucleotide triphosphate hydrolases"/>
    <property type="match status" value="1"/>
</dbReference>
<dbReference type="AlphaFoldDB" id="A0A1M5X423"/>
<dbReference type="SMART" id="SM00382">
    <property type="entry name" value="AAA"/>
    <property type="match status" value="1"/>
</dbReference>
<organism evidence="7 8">
    <name type="scientific">Bradyrhizobium erythrophlei</name>
    <dbReference type="NCBI Taxonomy" id="1437360"/>
    <lineage>
        <taxon>Bacteria</taxon>
        <taxon>Pseudomonadati</taxon>
        <taxon>Pseudomonadota</taxon>
        <taxon>Alphaproteobacteria</taxon>
        <taxon>Hyphomicrobiales</taxon>
        <taxon>Nitrobacteraceae</taxon>
        <taxon>Bradyrhizobium</taxon>
    </lineage>
</organism>
<dbReference type="GO" id="GO:0005524">
    <property type="term" value="F:ATP binding"/>
    <property type="evidence" value="ECO:0007669"/>
    <property type="project" value="UniProtKB-KW"/>
</dbReference>
<dbReference type="InterPro" id="IPR017871">
    <property type="entry name" value="ABC_transporter-like_CS"/>
</dbReference>
<dbReference type="InterPro" id="IPR003439">
    <property type="entry name" value="ABC_transporter-like_ATP-bd"/>
</dbReference>
<evidence type="ECO:0000256" key="3">
    <source>
        <dbReference type="ARBA" id="ARBA00022741"/>
    </source>
</evidence>
<comment type="function">
    <text evidence="5">Involved in beta-(1--&gt;2)glucan export. Transmembrane domains (TMD) form a pore in the inner membrane and the ATP-binding domain (NBD) is responsible for energy generation.</text>
</comment>
<dbReference type="InterPro" id="IPR003593">
    <property type="entry name" value="AAA+_ATPase"/>
</dbReference>
<keyword evidence="4 7" id="KW-0067">ATP-binding</keyword>
<evidence type="ECO:0000256" key="1">
    <source>
        <dbReference type="ARBA" id="ARBA00005417"/>
    </source>
</evidence>
<reference evidence="7 8" key="1">
    <citation type="submission" date="2016-11" db="EMBL/GenBank/DDBJ databases">
        <authorList>
            <person name="Jaros S."/>
            <person name="Januszkiewicz K."/>
            <person name="Wedrychowicz H."/>
        </authorList>
    </citation>
    <scope>NUCLEOTIDE SEQUENCE [LARGE SCALE GENOMIC DNA]</scope>
    <source>
        <strain evidence="7 8">GAS138</strain>
    </source>
</reference>
<gene>
    <name evidence="7" type="ORF">SAMN05443248_6985</name>
</gene>
<protein>
    <submittedName>
        <fullName evidence="7">NitT/TauT family transport system ATP-binding protein</fullName>
    </submittedName>
</protein>
<proteinExistence type="inferred from homology"/>
<sequence length="273" mass="29890">MNKGYAKLLDVSSPHNAEEVLTAEALSVTYRSSRGLHKAVDDLSLTIRDGEFVSIVGPSGCGKSTFLNVVAGLLHASGGRVAIRGHAIDGPRADVGIVFQRPTLLPWSTVLENILIPIQALRLNKASYMERALQLLDLVGLRAFAKHYPDELSGGMQQRVGIARALIHDPGLLLMDEPFAALDAMTRERMSVELQDIWNTSRKTVLFITHSIPEAVFLSDRVLVMSSSPGRIIHEVIIDLPRPRSIDVMSTAAFGGLCGEIRKMFTEQLGQRK</sequence>
<keyword evidence="3" id="KW-0547">Nucleotide-binding</keyword>
<dbReference type="EMBL" id="LT670817">
    <property type="protein sequence ID" value="SHH94298.1"/>
    <property type="molecule type" value="Genomic_DNA"/>
</dbReference>
<dbReference type="SUPFAM" id="SSF52540">
    <property type="entry name" value="P-loop containing nucleoside triphosphate hydrolases"/>
    <property type="match status" value="1"/>
</dbReference>
<feature type="domain" description="ABC transporter" evidence="6">
    <location>
        <begin position="23"/>
        <end position="252"/>
    </location>
</feature>
<evidence type="ECO:0000256" key="5">
    <source>
        <dbReference type="ARBA" id="ARBA00024722"/>
    </source>
</evidence>
<dbReference type="RefSeq" id="WP_079607702.1">
    <property type="nucleotide sequence ID" value="NZ_LT670817.1"/>
</dbReference>
<dbReference type="Proteomes" id="UP000189796">
    <property type="component" value="Chromosome I"/>
</dbReference>
<keyword evidence="2" id="KW-0813">Transport</keyword>
<evidence type="ECO:0000259" key="6">
    <source>
        <dbReference type="PROSITE" id="PS50893"/>
    </source>
</evidence>
<evidence type="ECO:0000256" key="4">
    <source>
        <dbReference type="ARBA" id="ARBA00022840"/>
    </source>
</evidence>
<dbReference type="InterPro" id="IPR027417">
    <property type="entry name" value="P-loop_NTPase"/>
</dbReference>
<evidence type="ECO:0000313" key="8">
    <source>
        <dbReference type="Proteomes" id="UP000189796"/>
    </source>
</evidence>
<dbReference type="Pfam" id="PF00005">
    <property type="entry name" value="ABC_tran"/>
    <property type="match status" value="1"/>
</dbReference>
<name>A0A1M5X423_9BRAD</name>
<evidence type="ECO:0000256" key="2">
    <source>
        <dbReference type="ARBA" id="ARBA00022448"/>
    </source>
</evidence>
<dbReference type="CDD" id="cd03293">
    <property type="entry name" value="ABC_NrtD_SsuB_transporters"/>
    <property type="match status" value="1"/>
</dbReference>
<accession>A0A1M5X423</accession>
<comment type="similarity">
    <text evidence="1">Belongs to the ABC transporter superfamily.</text>
</comment>
<dbReference type="InterPro" id="IPR050166">
    <property type="entry name" value="ABC_transporter_ATP-bind"/>
</dbReference>